<protein>
    <submittedName>
        <fullName evidence="2">Type II toxin-antitoxin system prevent-host-death family antitoxin</fullName>
    </submittedName>
</protein>
<proteinExistence type="inferred from homology"/>
<organism evidence="2 3">
    <name type="scientific">Candidatus Aeolococcus gillhamiae</name>
    <dbReference type="NCBI Taxonomy" id="3127015"/>
    <lineage>
        <taxon>Bacteria</taxon>
        <taxon>Bacillati</taxon>
        <taxon>Candidatus Dormiibacterota</taxon>
        <taxon>Candidatus Dormibacteria</taxon>
        <taxon>Candidatus Aeolococcales</taxon>
        <taxon>Candidatus Aeolococcaceae</taxon>
        <taxon>Candidatus Aeolococcus</taxon>
    </lineage>
</organism>
<dbReference type="AlphaFoldDB" id="A0A2W5Z163"/>
<reference evidence="2 3" key="1">
    <citation type="journal article" date="2017" name="Nature">
        <title>Atmospheric trace gases support primary production in Antarctic desert surface soil.</title>
        <authorList>
            <person name="Ji M."/>
            <person name="Greening C."/>
            <person name="Vanwonterghem I."/>
            <person name="Carere C.R."/>
            <person name="Bay S.K."/>
            <person name="Steen J.A."/>
            <person name="Montgomery K."/>
            <person name="Lines T."/>
            <person name="Beardall J."/>
            <person name="van Dorst J."/>
            <person name="Snape I."/>
            <person name="Stott M.B."/>
            <person name="Hugenholtz P."/>
            <person name="Ferrari B.C."/>
        </authorList>
    </citation>
    <scope>NUCLEOTIDE SEQUENCE [LARGE SCALE GENOMIC DNA]</scope>
    <source>
        <strain evidence="2">RRmetagenome_bin12</strain>
    </source>
</reference>
<dbReference type="Gene3D" id="3.40.1620.10">
    <property type="entry name" value="YefM-like domain"/>
    <property type="match status" value="1"/>
</dbReference>
<dbReference type="EMBL" id="QHBU01000237">
    <property type="protein sequence ID" value="PZR78870.1"/>
    <property type="molecule type" value="Genomic_DNA"/>
</dbReference>
<gene>
    <name evidence="2" type="ORF">DLM65_11910</name>
</gene>
<dbReference type="GO" id="GO:0097351">
    <property type="term" value="F:toxin sequestering activity"/>
    <property type="evidence" value="ECO:0007669"/>
    <property type="project" value="TreeGrafter"/>
</dbReference>
<dbReference type="Proteomes" id="UP000248724">
    <property type="component" value="Unassembled WGS sequence"/>
</dbReference>
<dbReference type="InterPro" id="IPR051416">
    <property type="entry name" value="phD-YefM_TA_antitoxins"/>
</dbReference>
<evidence type="ECO:0000313" key="3">
    <source>
        <dbReference type="Proteomes" id="UP000248724"/>
    </source>
</evidence>
<dbReference type="PANTHER" id="PTHR35377:SF5">
    <property type="entry name" value="ANTITOXIN VAPB46"/>
    <property type="match status" value="1"/>
</dbReference>
<accession>A0A2W5Z163</accession>
<dbReference type="PANTHER" id="PTHR35377">
    <property type="entry name" value="ANTITOXIN VAPB49-RELATED-RELATED"/>
    <property type="match status" value="1"/>
</dbReference>
<dbReference type="NCBIfam" id="TIGR01552">
    <property type="entry name" value="phd_fam"/>
    <property type="match status" value="1"/>
</dbReference>
<comment type="similarity">
    <text evidence="1">Belongs to the phD/YefM antitoxin family.</text>
</comment>
<comment type="caution">
    <text evidence="2">The sequence shown here is derived from an EMBL/GenBank/DDBJ whole genome shotgun (WGS) entry which is preliminary data.</text>
</comment>
<name>A0A2W5Z163_9BACT</name>
<sequence>MERIGVRELRQNASVWVRRARAGEHIEVTRRGEVMAILGPPPSGGILAGLRETGRLKPATPGPLPGPMITSRAASEALAELRADER</sequence>
<dbReference type="InterPro" id="IPR036165">
    <property type="entry name" value="YefM-like_sf"/>
</dbReference>
<evidence type="ECO:0000313" key="2">
    <source>
        <dbReference type="EMBL" id="PZR78870.1"/>
    </source>
</evidence>
<dbReference type="SUPFAM" id="SSF143120">
    <property type="entry name" value="YefM-like"/>
    <property type="match status" value="1"/>
</dbReference>
<evidence type="ECO:0000256" key="1">
    <source>
        <dbReference type="ARBA" id="ARBA00009981"/>
    </source>
</evidence>